<name>A0ABY3CBV0_9GAMM</name>
<keyword evidence="1" id="KW-0472">Membrane</keyword>
<comment type="caution">
    <text evidence="2">The sequence shown here is derived from an EMBL/GenBank/DDBJ whole genome shotgun (WGS) entry which is preliminary data.</text>
</comment>
<feature type="transmembrane region" description="Helical" evidence="1">
    <location>
        <begin position="59"/>
        <end position="81"/>
    </location>
</feature>
<organism evidence="2 3">
    <name type="scientific">Candidatus Methylobacter oryzae</name>
    <dbReference type="NCBI Taxonomy" id="2497749"/>
    <lineage>
        <taxon>Bacteria</taxon>
        <taxon>Pseudomonadati</taxon>
        <taxon>Pseudomonadota</taxon>
        <taxon>Gammaproteobacteria</taxon>
        <taxon>Methylococcales</taxon>
        <taxon>Methylococcaceae</taxon>
        <taxon>Methylobacter</taxon>
    </lineage>
</organism>
<evidence type="ECO:0000313" key="2">
    <source>
        <dbReference type="EMBL" id="TRW97005.1"/>
    </source>
</evidence>
<gene>
    <name evidence="2" type="ORF">EKO24_008270</name>
</gene>
<keyword evidence="3" id="KW-1185">Reference proteome</keyword>
<evidence type="ECO:0000256" key="1">
    <source>
        <dbReference type="SAM" id="Phobius"/>
    </source>
</evidence>
<accession>A0ABY3CBV0</accession>
<feature type="transmembrane region" description="Helical" evidence="1">
    <location>
        <begin position="27"/>
        <end position="47"/>
    </location>
</feature>
<keyword evidence="1" id="KW-1133">Transmembrane helix</keyword>
<keyword evidence="1" id="KW-0812">Transmembrane</keyword>
<dbReference type="RefSeq" id="WP_127029920.1">
    <property type="nucleotide sequence ID" value="NZ_RYFG02000078.1"/>
</dbReference>
<dbReference type="InterPro" id="IPR058117">
    <property type="entry name" value="BV97_02767-like"/>
</dbReference>
<sequence length="116" mass="12896">MSYTIIKVIATSLLIVAISELSKRSTLIGALFASMPLISILAILWLYIETRDVAKVSDLAINIFWLVLPSLVFFISLPVLLKKGLNFYLSLGLSMSAAAGCYFFMIKILMRYGIKL</sequence>
<feature type="transmembrane region" description="Helical" evidence="1">
    <location>
        <begin position="87"/>
        <end position="110"/>
    </location>
</feature>
<proteinExistence type="predicted"/>
<dbReference type="EMBL" id="RYFG02000078">
    <property type="protein sequence ID" value="TRW97005.1"/>
    <property type="molecule type" value="Genomic_DNA"/>
</dbReference>
<reference evidence="2 3" key="1">
    <citation type="journal article" date="2019" name="Antonie Van Leeuwenhoek">
        <title>Description of 'Ca. Methylobacter oryzae' KRF1, a novel species from the environmentally important Methylobacter clade 2.</title>
        <authorList>
            <person name="Khatri K."/>
            <person name="Mohite J.A."/>
            <person name="Pandit P.S."/>
            <person name="Bahulikar R."/>
            <person name="Rahalkar M.C."/>
        </authorList>
    </citation>
    <scope>NUCLEOTIDE SEQUENCE [LARGE SCALE GENOMIC DNA]</scope>
    <source>
        <strain evidence="2 3">KRF1</strain>
    </source>
</reference>
<dbReference type="NCBIfam" id="NF006749">
    <property type="entry name" value="PRK09272.1-2"/>
    <property type="match status" value="1"/>
</dbReference>
<evidence type="ECO:0000313" key="3">
    <source>
        <dbReference type="Proteomes" id="UP000733744"/>
    </source>
</evidence>
<dbReference type="Proteomes" id="UP000733744">
    <property type="component" value="Unassembled WGS sequence"/>
</dbReference>
<protein>
    <submittedName>
        <fullName evidence="2">DUF3147 family protein</fullName>
    </submittedName>
</protein>